<feature type="compositionally biased region" description="Polar residues" evidence="3">
    <location>
        <begin position="47"/>
        <end position="56"/>
    </location>
</feature>
<comment type="caution">
    <text evidence="5">The sequence shown here is derived from an EMBL/GenBank/DDBJ whole genome shotgun (WGS) entry which is preliminary data.</text>
</comment>
<feature type="compositionally biased region" description="Basic and acidic residues" evidence="3">
    <location>
        <begin position="83"/>
        <end position="93"/>
    </location>
</feature>
<dbReference type="CDD" id="cd22791">
    <property type="entry name" value="OTU_VRTN"/>
    <property type="match status" value="1"/>
</dbReference>
<organism evidence="5 6">
    <name type="scientific">Pocillopora meandrina</name>
    <dbReference type="NCBI Taxonomy" id="46732"/>
    <lineage>
        <taxon>Eukaryota</taxon>
        <taxon>Metazoa</taxon>
        <taxon>Cnidaria</taxon>
        <taxon>Anthozoa</taxon>
        <taxon>Hexacorallia</taxon>
        <taxon>Scleractinia</taxon>
        <taxon>Astrocoeniina</taxon>
        <taxon>Pocilloporidae</taxon>
        <taxon>Pocillopora</taxon>
    </lineage>
</organism>
<feature type="region of interest" description="Disordered" evidence="3">
    <location>
        <begin position="343"/>
        <end position="365"/>
    </location>
</feature>
<feature type="domain" description="OTU" evidence="4">
    <location>
        <begin position="159"/>
        <end position="324"/>
    </location>
</feature>
<dbReference type="PROSITE" id="PS50802">
    <property type="entry name" value="OTU"/>
    <property type="match status" value="1"/>
</dbReference>
<dbReference type="InterPro" id="IPR003323">
    <property type="entry name" value="OTU_dom"/>
</dbReference>
<keyword evidence="6" id="KW-1185">Reference proteome</keyword>
<dbReference type="AlphaFoldDB" id="A0AAU9XBC4"/>
<proteinExistence type="inferred from homology"/>
<dbReference type="InterPro" id="IPR047273">
    <property type="entry name" value="VRTN_OTU_dom"/>
</dbReference>
<dbReference type="Gene3D" id="3.90.70.80">
    <property type="match status" value="1"/>
</dbReference>
<comment type="similarity">
    <text evidence="1">Belongs to the vertnin family.</text>
</comment>
<name>A0AAU9XBC4_9CNID</name>
<dbReference type="GO" id="GO:0000785">
    <property type="term" value="C:chromatin"/>
    <property type="evidence" value="ECO:0007669"/>
    <property type="project" value="TreeGrafter"/>
</dbReference>
<evidence type="ECO:0000313" key="6">
    <source>
        <dbReference type="Proteomes" id="UP001159428"/>
    </source>
</evidence>
<feature type="compositionally biased region" description="Basic and acidic residues" evidence="3">
    <location>
        <begin position="1"/>
        <end position="16"/>
    </location>
</feature>
<protein>
    <recommendedName>
        <fullName evidence="2">Vertnin</fullName>
    </recommendedName>
</protein>
<dbReference type="GO" id="GO:0006357">
    <property type="term" value="P:regulation of transcription by RNA polymerase II"/>
    <property type="evidence" value="ECO:0007669"/>
    <property type="project" value="TreeGrafter"/>
</dbReference>
<dbReference type="Proteomes" id="UP001159428">
    <property type="component" value="Unassembled WGS sequence"/>
</dbReference>
<dbReference type="PANTHER" id="PTHR16081">
    <property type="entry name" value="VERTNIN"/>
    <property type="match status" value="1"/>
</dbReference>
<evidence type="ECO:0000256" key="1">
    <source>
        <dbReference type="ARBA" id="ARBA00007290"/>
    </source>
</evidence>
<reference evidence="5 6" key="1">
    <citation type="submission" date="2022-05" db="EMBL/GenBank/DDBJ databases">
        <authorList>
            <consortium name="Genoscope - CEA"/>
            <person name="William W."/>
        </authorList>
    </citation>
    <scope>NUCLEOTIDE SEQUENCE [LARGE SCALE GENOMIC DNA]</scope>
</reference>
<feature type="region of interest" description="Disordered" evidence="3">
    <location>
        <begin position="1"/>
        <end position="93"/>
    </location>
</feature>
<evidence type="ECO:0000313" key="5">
    <source>
        <dbReference type="EMBL" id="CAH3142869.1"/>
    </source>
</evidence>
<gene>
    <name evidence="5" type="ORF">PMEA_00020306</name>
</gene>
<dbReference type="InterPro" id="IPR038822">
    <property type="entry name" value="Vertnin-like"/>
</dbReference>
<evidence type="ECO:0000259" key="4">
    <source>
        <dbReference type="PROSITE" id="PS50802"/>
    </source>
</evidence>
<evidence type="ECO:0000256" key="3">
    <source>
        <dbReference type="SAM" id="MobiDB-lite"/>
    </source>
</evidence>
<accession>A0AAU9XBC4</accession>
<sequence length="365" mass="40907">MKKDGSLDWRCKENRKLLGTNEKGQPVNVTGTPDRRFKETKDEHARGQSSSKSGRTPSIAPVKKYVGTGEDEVDSRIHKPASTRKDEVDSPIAREPDYNAYLNDLREASQAGFDDLCNKANQLQPHIPPLTMKKKGKFCLNIDESSQKRIPTGKLNGDYVALRTSGDGNCFFRTASVLAFGDESKHLEMRVRIVVELACNIQYHLTVPNVEERIRVIEEYLLGTSSSKALDTSLIKVAFKGEVRETCKQFNSASHWHVEALPTVIRRPVKVVFPEGSGRIEEIFNDDIHPRDGRLILEPLVIMWTSANPSPRGGPDHFVPLVPAGEVCSPGKDLWRQYEDVLAQSQSQPTREQIKPTTSFQETTV</sequence>
<dbReference type="EMBL" id="CALNXJ010000037">
    <property type="protein sequence ID" value="CAH3142869.1"/>
    <property type="molecule type" value="Genomic_DNA"/>
</dbReference>
<feature type="compositionally biased region" description="Basic and acidic residues" evidence="3">
    <location>
        <begin position="33"/>
        <end position="46"/>
    </location>
</feature>
<evidence type="ECO:0000256" key="2">
    <source>
        <dbReference type="ARBA" id="ARBA00020188"/>
    </source>
</evidence>
<dbReference type="PANTHER" id="PTHR16081:SF0">
    <property type="entry name" value="VERTNIN"/>
    <property type="match status" value="1"/>
</dbReference>